<dbReference type="Proteomes" id="UP000051861">
    <property type="component" value="Unassembled WGS sequence"/>
</dbReference>
<dbReference type="InterPro" id="IPR001296">
    <property type="entry name" value="Glyco_trans_1"/>
</dbReference>
<sequence>MAKVLFIDSTAGMFGGGQISLLEFLIHMDRAKYEPLVIVGEKGRLKHEIEKLGIECQVIPMPSFRKLNPFLFLAGFCRIFNYARKRKVRLIHCNTSRAVLYAGPVAKILGISLIWHVRIPYSDNLLDRFLVPFCSRIIAVSQVVKSRFDRFKKAKVEVVYNGVDTKTFLPGSVKEEVRNKLHIRGEDIVIGTIGRLSPEKGFEYLLLAIRDVLNVYPSVKVLIAGNGNEKYRLYLQEKINELKLSSNIILTGFYEDVPQILNCMNIYSLPSLSEGFNRSLLEAMACGLPVIATSVGGNKEVVQDGANGLLVPSGNPMRLASAITELLKDREKARRMGLAGRELVEEKFSIEKNVIRTQTIYEEMILKK</sequence>
<dbReference type="InterPro" id="IPR028098">
    <property type="entry name" value="Glyco_trans_4-like_N"/>
</dbReference>
<reference evidence="3 4" key="1">
    <citation type="journal article" date="2015" name="Microbiome">
        <title>Genomic resolution of linkages in carbon, nitrogen, and sulfur cycling among widespread estuary sediment bacteria.</title>
        <authorList>
            <person name="Baker B.J."/>
            <person name="Lazar C.S."/>
            <person name="Teske A.P."/>
            <person name="Dick G.J."/>
        </authorList>
    </citation>
    <scope>NUCLEOTIDE SEQUENCE [LARGE SCALE GENOMIC DNA]</scope>
    <source>
        <strain evidence="3">DG_54_3</strain>
    </source>
</reference>
<evidence type="ECO:0000259" key="2">
    <source>
        <dbReference type="Pfam" id="PF13439"/>
    </source>
</evidence>
<organism evidence="3 4">
    <name type="scientific">candidate division WOR-1 bacterium DG_54_3</name>
    <dbReference type="NCBI Taxonomy" id="1703775"/>
    <lineage>
        <taxon>Bacteria</taxon>
        <taxon>Bacillati</taxon>
        <taxon>Saganbacteria</taxon>
    </lineage>
</organism>
<name>A0A0S7Y3X8_UNCSA</name>
<dbReference type="PANTHER" id="PTHR45947:SF14">
    <property type="entry name" value="SLL1723 PROTEIN"/>
    <property type="match status" value="1"/>
</dbReference>
<dbReference type="EMBL" id="LIZX01000024">
    <property type="protein sequence ID" value="KPJ69457.1"/>
    <property type="molecule type" value="Genomic_DNA"/>
</dbReference>
<comment type="caution">
    <text evidence="3">The sequence shown here is derived from an EMBL/GenBank/DDBJ whole genome shotgun (WGS) entry which is preliminary data.</text>
</comment>
<accession>A0A0S7Y3X8</accession>
<feature type="domain" description="Glycosyltransferase subfamily 4-like N-terminal" evidence="2">
    <location>
        <begin position="14"/>
        <end position="166"/>
    </location>
</feature>
<feature type="domain" description="Glycosyl transferase family 1" evidence="1">
    <location>
        <begin position="174"/>
        <end position="342"/>
    </location>
</feature>
<dbReference type="AlphaFoldDB" id="A0A0S7Y3X8"/>
<dbReference type="SUPFAM" id="SSF53756">
    <property type="entry name" value="UDP-Glycosyltransferase/glycogen phosphorylase"/>
    <property type="match status" value="1"/>
</dbReference>
<dbReference type="CDD" id="cd03808">
    <property type="entry name" value="GT4_CapM-like"/>
    <property type="match status" value="1"/>
</dbReference>
<evidence type="ECO:0000313" key="3">
    <source>
        <dbReference type="EMBL" id="KPJ69457.1"/>
    </source>
</evidence>
<protein>
    <recommendedName>
        <fullName evidence="5">Glycosyltransferase family 1 protein</fullName>
    </recommendedName>
</protein>
<evidence type="ECO:0000313" key="4">
    <source>
        <dbReference type="Proteomes" id="UP000051861"/>
    </source>
</evidence>
<dbReference type="Gene3D" id="3.40.50.2000">
    <property type="entry name" value="Glycogen Phosphorylase B"/>
    <property type="match status" value="2"/>
</dbReference>
<proteinExistence type="predicted"/>
<dbReference type="Pfam" id="PF00534">
    <property type="entry name" value="Glycos_transf_1"/>
    <property type="match status" value="1"/>
</dbReference>
<evidence type="ECO:0000259" key="1">
    <source>
        <dbReference type="Pfam" id="PF00534"/>
    </source>
</evidence>
<dbReference type="GO" id="GO:0016757">
    <property type="term" value="F:glycosyltransferase activity"/>
    <property type="evidence" value="ECO:0007669"/>
    <property type="project" value="InterPro"/>
</dbReference>
<dbReference type="PANTHER" id="PTHR45947">
    <property type="entry name" value="SULFOQUINOVOSYL TRANSFERASE SQD2"/>
    <property type="match status" value="1"/>
</dbReference>
<gene>
    <name evidence="3" type="ORF">AMJ44_03830</name>
</gene>
<dbReference type="InterPro" id="IPR050194">
    <property type="entry name" value="Glycosyltransferase_grp1"/>
</dbReference>
<evidence type="ECO:0008006" key="5">
    <source>
        <dbReference type="Google" id="ProtNLM"/>
    </source>
</evidence>
<dbReference type="Pfam" id="PF13439">
    <property type="entry name" value="Glyco_transf_4"/>
    <property type="match status" value="1"/>
</dbReference>